<evidence type="ECO:0000256" key="2">
    <source>
        <dbReference type="ARBA" id="ARBA00022448"/>
    </source>
</evidence>
<evidence type="ECO:0008006" key="14">
    <source>
        <dbReference type="Google" id="ProtNLM"/>
    </source>
</evidence>
<dbReference type="GO" id="GO:0015344">
    <property type="term" value="F:siderophore uptake transmembrane transporter activity"/>
    <property type="evidence" value="ECO:0007669"/>
    <property type="project" value="TreeGrafter"/>
</dbReference>
<proteinExistence type="inferred from homology"/>
<keyword evidence="3 8" id="KW-1134">Transmembrane beta strand</keyword>
<dbReference type="Pfam" id="PF07715">
    <property type="entry name" value="Plug"/>
    <property type="match status" value="1"/>
</dbReference>
<dbReference type="InterPro" id="IPR036942">
    <property type="entry name" value="Beta-barrel_TonB_sf"/>
</dbReference>
<keyword evidence="4 8" id="KW-0812">Transmembrane</keyword>
<dbReference type="SUPFAM" id="SSF49464">
    <property type="entry name" value="Carboxypeptidase regulatory domain-like"/>
    <property type="match status" value="1"/>
</dbReference>
<accession>A0A212JRV9</accession>
<name>A0A212JRV9_9BACT</name>
<comment type="subcellular location">
    <subcellularLocation>
        <location evidence="1 8">Cell outer membrane</location>
        <topology evidence="1 8">Multi-pass membrane protein</topology>
    </subcellularLocation>
</comment>
<feature type="domain" description="TonB-dependent receptor plug" evidence="12">
    <location>
        <begin position="132"/>
        <end position="237"/>
    </location>
</feature>
<dbReference type="GO" id="GO:0009279">
    <property type="term" value="C:cell outer membrane"/>
    <property type="evidence" value="ECO:0007669"/>
    <property type="project" value="UniProtKB-SubCell"/>
</dbReference>
<evidence type="ECO:0000256" key="8">
    <source>
        <dbReference type="PROSITE-ProRule" id="PRU01360"/>
    </source>
</evidence>
<dbReference type="Gene3D" id="2.40.170.20">
    <property type="entry name" value="TonB-dependent receptor, beta-barrel domain"/>
    <property type="match status" value="1"/>
</dbReference>
<keyword evidence="5 9" id="KW-0798">TonB box</keyword>
<organism evidence="13">
    <name type="scientific">uncultured Dysgonomonas sp</name>
    <dbReference type="NCBI Taxonomy" id="206096"/>
    <lineage>
        <taxon>Bacteria</taxon>
        <taxon>Pseudomonadati</taxon>
        <taxon>Bacteroidota</taxon>
        <taxon>Bacteroidia</taxon>
        <taxon>Bacteroidales</taxon>
        <taxon>Dysgonomonadaceae</taxon>
        <taxon>Dysgonomonas</taxon>
        <taxon>environmental samples</taxon>
    </lineage>
</organism>
<evidence type="ECO:0000256" key="9">
    <source>
        <dbReference type="RuleBase" id="RU003357"/>
    </source>
</evidence>
<evidence type="ECO:0000256" key="4">
    <source>
        <dbReference type="ARBA" id="ARBA00022692"/>
    </source>
</evidence>
<protein>
    <recommendedName>
        <fullName evidence="14">TonB-dependent receptor</fullName>
    </recommendedName>
</protein>
<keyword evidence="10" id="KW-0732">Signal</keyword>
<dbReference type="Gene3D" id="2.170.130.10">
    <property type="entry name" value="TonB-dependent receptor, plug domain"/>
    <property type="match status" value="1"/>
</dbReference>
<dbReference type="RefSeq" id="WP_296949757.1">
    <property type="nucleotide sequence ID" value="NZ_LT599021.1"/>
</dbReference>
<evidence type="ECO:0000259" key="12">
    <source>
        <dbReference type="Pfam" id="PF07715"/>
    </source>
</evidence>
<evidence type="ECO:0000256" key="3">
    <source>
        <dbReference type="ARBA" id="ARBA00022452"/>
    </source>
</evidence>
<keyword evidence="2 8" id="KW-0813">Transport</keyword>
<dbReference type="SUPFAM" id="SSF56935">
    <property type="entry name" value="Porins"/>
    <property type="match status" value="1"/>
</dbReference>
<feature type="chain" id="PRO_5012826655" description="TonB-dependent receptor" evidence="10">
    <location>
        <begin position="27"/>
        <end position="798"/>
    </location>
</feature>
<evidence type="ECO:0000256" key="7">
    <source>
        <dbReference type="ARBA" id="ARBA00023237"/>
    </source>
</evidence>
<dbReference type="InterPro" id="IPR039426">
    <property type="entry name" value="TonB-dep_rcpt-like"/>
</dbReference>
<reference evidence="13" key="1">
    <citation type="submission" date="2016-04" db="EMBL/GenBank/DDBJ databases">
        <authorList>
            <person name="Evans L.H."/>
            <person name="Alamgir A."/>
            <person name="Owens N."/>
            <person name="Weber N.D."/>
            <person name="Virtaneva K."/>
            <person name="Barbian K."/>
            <person name="Babar A."/>
            <person name="Rosenke K."/>
        </authorList>
    </citation>
    <scope>NUCLEOTIDE SEQUENCE</scope>
    <source>
        <strain evidence="13">86-2</strain>
    </source>
</reference>
<dbReference type="PANTHER" id="PTHR30069:SF57">
    <property type="entry name" value="TONB-DEPENDENT RECEPTOR"/>
    <property type="match status" value="1"/>
</dbReference>
<evidence type="ECO:0000256" key="6">
    <source>
        <dbReference type="ARBA" id="ARBA00023136"/>
    </source>
</evidence>
<dbReference type="InterPro" id="IPR012910">
    <property type="entry name" value="Plug_dom"/>
</dbReference>
<feature type="domain" description="TonB-dependent receptor-like beta-barrel" evidence="11">
    <location>
        <begin position="334"/>
        <end position="739"/>
    </location>
</feature>
<dbReference type="AlphaFoldDB" id="A0A212JRV9"/>
<dbReference type="InterPro" id="IPR037066">
    <property type="entry name" value="Plug_dom_sf"/>
</dbReference>
<dbReference type="GO" id="GO:0044718">
    <property type="term" value="P:siderophore transmembrane transport"/>
    <property type="evidence" value="ECO:0007669"/>
    <property type="project" value="TreeGrafter"/>
</dbReference>
<dbReference type="EMBL" id="FLUL01000001">
    <property type="protein sequence ID" value="SBW02025.1"/>
    <property type="molecule type" value="Genomic_DNA"/>
</dbReference>
<keyword evidence="7 8" id="KW-0998">Cell outer membrane</keyword>
<sequence>MNFLKRLSKHFLLFILLLFFSSFIHANLIRTDANIFGHVVNAKTGEHIPFINVVLKNTTIGVSTDATGHYALTNLPEGKFIVVTQGIGYKPQEKEVELRRGKSIEINFEVEEDALNLNEVVVTAGRTSQKRTEAPVIVNTISTKMLETTQSVVLGEGLNFCTGLRYENDCQNCGFSQVRMNGMEGPYSQILINSRPIFSGLAGVYGLELIPSNMLERIEVVRGGGSVLYGSNAIAGTINLILKDPKTNSFEAGLNTSLVGMGVNGSNGSVADYNATFNATLVTEDHKTGISVFGNMRDRNMFDANGDSFSEIAPMKNTVIGTRIFYRPAYRSKLSLDFFNIREERKGGNKQDYPDHERDISESVKHDMITGALTYEQYFRESDLLTVFGSGQYLDRDSYYGAKQSLSDYGNTKDKTYNMGAQYKLSVNDISTLIGGVEHTGSHLTDMKLGYPEYKLNDAGTDIIVTHVPNRIVSDQALNITGAFAQYEIKVGKAKFLVGARVEHYSIDDKQADSDKSGTVVVPRASIMYDISSYLQTRIGFSRGYRAPQIFDEDLHIETSGSRQVINKNDPHLKQENSSSFTLSFDFNKKIGGINTNILVEGFYNKLHNPFRNEIGEPDENGTVIYTRINSKDGAAVQGVNLEVKLMPSDKLSLNVGFTVQSSRYKVSDETFGEKKFFRTPDAYGFLALDWEFARNFGVSTTGNYTGKMLVPYFGPEIANPEAGELRKSKTFFDTGVKFHYDMRLAGNITIEWFAGMKNIFNSYQNDFDKGIDRDPSYIYGPSLPRTAFLGFKIGNLL</sequence>
<evidence type="ECO:0000256" key="10">
    <source>
        <dbReference type="SAM" id="SignalP"/>
    </source>
</evidence>
<keyword evidence="6 8" id="KW-0472">Membrane</keyword>
<dbReference type="InterPro" id="IPR008969">
    <property type="entry name" value="CarboxyPept-like_regulatory"/>
</dbReference>
<evidence type="ECO:0000313" key="13">
    <source>
        <dbReference type="EMBL" id="SBW02025.1"/>
    </source>
</evidence>
<dbReference type="Gene3D" id="2.60.40.1120">
    <property type="entry name" value="Carboxypeptidase-like, regulatory domain"/>
    <property type="match status" value="1"/>
</dbReference>
<evidence type="ECO:0000256" key="1">
    <source>
        <dbReference type="ARBA" id="ARBA00004571"/>
    </source>
</evidence>
<comment type="similarity">
    <text evidence="8 9">Belongs to the TonB-dependent receptor family.</text>
</comment>
<dbReference type="Pfam" id="PF13715">
    <property type="entry name" value="CarbopepD_reg_2"/>
    <property type="match status" value="1"/>
</dbReference>
<dbReference type="PANTHER" id="PTHR30069">
    <property type="entry name" value="TONB-DEPENDENT OUTER MEMBRANE RECEPTOR"/>
    <property type="match status" value="1"/>
</dbReference>
<feature type="signal peptide" evidence="10">
    <location>
        <begin position="1"/>
        <end position="26"/>
    </location>
</feature>
<dbReference type="Pfam" id="PF00593">
    <property type="entry name" value="TonB_dep_Rec_b-barrel"/>
    <property type="match status" value="1"/>
</dbReference>
<evidence type="ECO:0000256" key="5">
    <source>
        <dbReference type="ARBA" id="ARBA00023077"/>
    </source>
</evidence>
<dbReference type="InterPro" id="IPR000531">
    <property type="entry name" value="Beta-barrel_TonB"/>
</dbReference>
<dbReference type="PROSITE" id="PS52016">
    <property type="entry name" value="TONB_DEPENDENT_REC_3"/>
    <property type="match status" value="1"/>
</dbReference>
<gene>
    <name evidence="13" type="ORF">KL86DYS2_12168</name>
</gene>
<evidence type="ECO:0000259" key="11">
    <source>
        <dbReference type="Pfam" id="PF00593"/>
    </source>
</evidence>